<feature type="compositionally biased region" description="Polar residues" evidence="4">
    <location>
        <begin position="187"/>
        <end position="197"/>
    </location>
</feature>
<evidence type="ECO:0000313" key="7">
    <source>
        <dbReference type="Proteomes" id="UP000007978"/>
    </source>
</evidence>
<organism evidence="6 7">
    <name type="scientific">Fusarium pseudograminearum (strain CS3096)</name>
    <name type="common">Wheat and barley crown-rot fungus</name>
    <dbReference type="NCBI Taxonomy" id="1028729"/>
    <lineage>
        <taxon>Eukaryota</taxon>
        <taxon>Fungi</taxon>
        <taxon>Dikarya</taxon>
        <taxon>Ascomycota</taxon>
        <taxon>Pezizomycotina</taxon>
        <taxon>Sordariomycetes</taxon>
        <taxon>Hypocreomycetidae</taxon>
        <taxon>Hypocreales</taxon>
        <taxon>Nectriaceae</taxon>
        <taxon>Fusarium</taxon>
    </lineage>
</organism>
<dbReference type="Proteomes" id="UP000007978">
    <property type="component" value="Chromosome 2"/>
</dbReference>
<dbReference type="GO" id="GO:0003723">
    <property type="term" value="F:RNA binding"/>
    <property type="evidence" value="ECO:0007669"/>
    <property type="project" value="UniProtKB-UniRule"/>
</dbReference>
<feature type="region of interest" description="Disordered" evidence="4">
    <location>
        <begin position="467"/>
        <end position="514"/>
    </location>
</feature>
<dbReference type="KEGG" id="fpu:FPSE_11985"/>
<protein>
    <recommendedName>
        <fullName evidence="5">RRM domain-containing protein</fullName>
    </recommendedName>
</protein>
<evidence type="ECO:0000313" key="6">
    <source>
        <dbReference type="EMBL" id="EKJ67837.1"/>
    </source>
</evidence>
<feature type="compositionally biased region" description="Low complexity" evidence="4">
    <location>
        <begin position="198"/>
        <end position="211"/>
    </location>
</feature>
<comment type="caution">
    <text evidence="6">The sequence shown here is derived from an EMBL/GenBank/DDBJ whole genome shotgun (WGS) entry which is preliminary data.</text>
</comment>
<dbReference type="FunFam" id="3.30.70.330:FF:000089">
    <property type="entry name" value="RNA binding protein"/>
    <property type="match status" value="1"/>
</dbReference>
<evidence type="ECO:0000256" key="1">
    <source>
        <dbReference type="ARBA" id="ARBA00022553"/>
    </source>
</evidence>
<reference evidence="6 7" key="1">
    <citation type="journal article" date="2012" name="PLoS Pathog.">
        <title>Comparative pathogenomics reveals horizontally acquired novel virulence genes in fungi infecting cereal hosts.</title>
        <authorList>
            <person name="Gardiner D.M."/>
            <person name="McDonald M.C."/>
            <person name="Covarelli L."/>
            <person name="Solomon P.S."/>
            <person name="Rusu A.G."/>
            <person name="Marshall M."/>
            <person name="Kazan K."/>
            <person name="Chakraborty S."/>
            <person name="McDonald B.A."/>
            <person name="Manners J.M."/>
        </authorList>
    </citation>
    <scope>NUCLEOTIDE SEQUENCE [LARGE SCALE GENOMIC DNA]</scope>
    <source>
        <strain evidence="6 7">CS3096</strain>
    </source>
</reference>
<feature type="compositionally biased region" description="Low complexity" evidence="4">
    <location>
        <begin position="26"/>
        <end position="35"/>
    </location>
</feature>
<dbReference type="CDD" id="cd00590">
    <property type="entry name" value="RRM_SF"/>
    <property type="match status" value="1"/>
</dbReference>
<dbReference type="AlphaFoldDB" id="K3V468"/>
<evidence type="ECO:0000259" key="5">
    <source>
        <dbReference type="PROSITE" id="PS50102"/>
    </source>
</evidence>
<name>K3V468_FUSPC</name>
<feature type="region of interest" description="Disordered" evidence="4">
    <location>
        <begin position="543"/>
        <end position="571"/>
    </location>
</feature>
<feature type="region of interest" description="Disordered" evidence="4">
    <location>
        <begin position="1"/>
        <end position="39"/>
    </location>
</feature>
<dbReference type="PANTHER" id="PTHR10501">
    <property type="entry name" value="U1 SMALL NUCLEAR RIBONUCLEOPROTEIN A/U2 SMALL NUCLEAR RIBONUCLEOPROTEIN B"/>
    <property type="match status" value="1"/>
</dbReference>
<proteinExistence type="predicted"/>
<dbReference type="CDD" id="cd12245">
    <property type="entry name" value="RRM_scw1_like"/>
    <property type="match status" value="1"/>
</dbReference>
<evidence type="ECO:0000256" key="2">
    <source>
        <dbReference type="ARBA" id="ARBA00022884"/>
    </source>
</evidence>
<dbReference type="Gene3D" id="3.30.70.330">
    <property type="match status" value="1"/>
</dbReference>
<dbReference type="HOGENOM" id="CLU_017278_0_0_1"/>
<dbReference type="RefSeq" id="XP_009263377.1">
    <property type="nucleotide sequence ID" value="XM_009265102.1"/>
</dbReference>
<evidence type="ECO:0000256" key="4">
    <source>
        <dbReference type="SAM" id="MobiDB-lite"/>
    </source>
</evidence>
<keyword evidence="2 3" id="KW-0694">RNA-binding</keyword>
<dbReference type="SMART" id="SM00360">
    <property type="entry name" value="RRM"/>
    <property type="match status" value="2"/>
</dbReference>
<evidence type="ECO:0000256" key="3">
    <source>
        <dbReference type="PROSITE-ProRule" id="PRU00176"/>
    </source>
</evidence>
<dbReference type="InterPro" id="IPR012677">
    <property type="entry name" value="Nucleotide-bd_a/b_plait_sf"/>
</dbReference>
<dbReference type="InterPro" id="IPR035979">
    <property type="entry name" value="RBD_domain_sf"/>
</dbReference>
<dbReference type="InterPro" id="IPR000504">
    <property type="entry name" value="RRM_dom"/>
</dbReference>
<keyword evidence="7" id="KW-1185">Reference proteome</keyword>
<accession>K3V468</accession>
<feature type="region of interest" description="Disordered" evidence="4">
    <location>
        <begin position="187"/>
        <end position="211"/>
    </location>
</feature>
<dbReference type="Pfam" id="PF00076">
    <property type="entry name" value="RRM_1"/>
    <property type="match status" value="1"/>
</dbReference>
<feature type="domain" description="RRM" evidence="5">
    <location>
        <begin position="388"/>
        <end position="465"/>
    </location>
</feature>
<dbReference type="PROSITE" id="PS50102">
    <property type="entry name" value="RRM"/>
    <property type="match status" value="1"/>
</dbReference>
<sequence length="571" mass="61170">MKVYQSAPTPDPARIVSPTVQHSERASLSPSSSGSPDTVVAHTTASFITNLAASTATPSAMTMPSYLPTAHDFRPTQASGSAYNSNMYDVPRYALPVFPSPTVCVKIRRLPLNTTEESLRLMAFFSQELVDAEVLPVEQSEDAGFCSAHMRFRSMEGAQQAKTMLDGRLNISNDAKMVVEIKSDTSPFSQRYSTDPLSANNSGSPASAASASSVIGSGQASRFNGGYHALDNLSPQTSHAYTGHELPRPISNVDIRDMFSPQSPIGAHLDNPGRMSGKDLIAHDSAADDETSNLLSDPLAYADINNTAPQRRATAPQIPISNMASLSLNTNNMPPLGPSSLPQFSNNMPAQSGPMSPLDKGSMNRFQQGFHRQNIPAANPADQNPPCNTLYVGNLPGDASEEELKTLFSNARGYKRLCFRTKQNGPMCFVEFDDVSCATKALSDFYGTPLHNSTKGGIRLSFSKNPLGVRSGQTPSHNNSNAMGGQAHMSGSTSGFGSANRPPPGLSAPPGLGTGRSYPYMNPGHSNGALDSVASYGWNTPAYSEHNDSRRRRPMFSGNPNPRYNNYMFGK</sequence>
<dbReference type="SUPFAM" id="SSF54928">
    <property type="entry name" value="RNA-binding domain, RBD"/>
    <property type="match status" value="2"/>
</dbReference>
<dbReference type="EMBL" id="AFNW01000616">
    <property type="protein sequence ID" value="EKJ67837.1"/>
    <property type="molecule type" value="Genomic_DNA"/>
</dbReference>
<keyword evidence="1" id="KW-0597">Phosphoprotein</keyword>
<dbReference type="OrthoDB" id="431169at2759"/>
<gene>
    <name evidence="6" type="ORF">FPSE_11985</name>
</gene>
<dbReference type="GeneID" id="20370602"/>
<feature type="compositionally biased region" description="Polar residues" evidence="4">
    <location>
        <begin position="471"/>
        <end position="497"/>
    </location>
</feature>
<dbReference type="eggNOG" id="KOG0118">
    <property type="taxonomic scope" value="Eukaryota"/>
</dbReference>